<keyword evidence="3" id="KW-1185">Reference proteome</keyword>
<dbReference type="Proteomes" id="UP001150266">
    <property type="component" value="Unassembled WGS sequence"/>
</dbReference>
<reference evidence="2" key="1">
    <citation type="submission" date="2022-08" db="EMBL/GenBank/DDBJ databases">
        <title>A Global Phylogenomic Analysis of the Shiitake Genus Lentinula.</title>
        <authorList>
            <consortium name="DOE Joint Genome Institute"/>
            <person name="Sierra-Patev S."/>
            <person name="Min B."/>
            <person name="Naranjo-Ortiz M."/>
            <person name="Looney B."/>
            <person name="Konkel Z."/>
            <person name="Slot J.C."/>
            <person name="Sakamoto Y."/>
            <person name="Steenwyk J.L."/>
            <person name="Rokas A."/>
            <person name="Carro J."/>
            <person name="Camarero S."/>
            <person name="Ferreira P."/>
            <person name="Molpeceres G."/>
            <person name="Ruiz-Duenas F.J."/>
            <person name="Serrano A."/>
            <person name="Henrissat B."/>
            <person name="Drula E."/>
            <person name="Hughes K.W."/>
            <person name="Mata J.L."/>
            <person name="Ishikawa N.K."/>
            <person name="Vargas-Isla R."/>
            <person name="Ushijima S."/>
            <person name="Smith C.A."/>
            <person name="Ahrendt S."/>
            <person name="Andreopoulos W."/>
            <person name="He G."/>
            <person name="Labutti K."/>
            <person name="Lipzen A."/>
            <person name="Ng V."/>
            <person name="Riley R."/>
            <person name="Sandor L."/>
            <person name="Barry K."/>
            <person name="Martinez A.T."/>
            <person name="Xiao Y."/>
            <person name="Gibbons J.G."/>
            <person name="Terashima K."/>
            <person name="Grigoriev I.V."/>
            <person name="Hibbett D.S."/>
        </authorList>
    </citation>
    <scope>NUCLEOTIDE SEQUENCE</scope>
    <source>
        <strain evidence="2">JLM2183</strain>
    </source>
</reference>
<organism evidence="2 3">
    <name type="scientific">Lentinula aciculospora</name>
    <dbReference type="NCBI Taxonomy" id="153920"/>
    <lineage>
        <taxon>Eukaryota</taxon>
        <taxon>Fungi</taxon>
        <taxon>Dikarya</taxon>
        <taxon>Basidiomycota</taxon>
        <taxon>Agaricomycotina</taxon>
        <taxon>Agaricomycetes</taxon>
        <taxon>Agaricomycetidae</taxon>
        <taxon>Agaricales</taxon>
        <taxon>Marasmiineae</taxon>
        <taxon>Omphalotaceae</taxon>
        <taxon>Lentinula</taxon>
    </lineage>
</organism>
<evidence type="ECO:0000313" key="2">
    <source>
        <dbReference type="EMBL" id="KAJ4490565.1"/>
    </source>
</evidence>
<feature type="chain" id="PRO_5040736930" evidence="1">
    <location>
        <begin position="25"/>
        <end position="291"/>
    </location>
</feature>
<comment type="caution">
    <text evidence="2">The sequence shown here is derived from an EMBL/GenBank/DDBJ whole genome shotgun (WGS) entry which is preliminary data.</text>
</comment>
<keyword evidence="1" id="KW-0732">Signal</keyword>
<sequence length="291" mass="32726">MRPASDLYYVLALTVLRLFSLACAVPLSVDRIVDLGSTKDPMESIMHVRSPKLLRSRASPNLHSPPVCHQWKDPNPWADAGIIVEDTSDLTVVKFPPVPELNDRFRAPDGHPPHRVTFTNAYSHPVLLTKFGVQFSLKDPSVRGPEGDLHGQAAFVNNYIHGLLLSLEHPRTLGQTQAGWDHQYPLVDFEEVHKLKLLGKKLQWNPESPPLGLWCCTVVPKGRKKLKAELVICSTLRSPGGTRMIRFDESNEEAQKESGQSYNCSRKTVVLIITSWEVSQRKRKTDGEQQE</sequence>
<gene>
    <name evidence="2" type="ORF">J3R30DRAFT_3399880</name>
</gene>
<evidence type="ECO:0000313" key="3">
    <source>
        <dbReference type="Proteomes" id="UP001150266"/>
    </source>
</evidence>
<feature type="signal peptide" evidence="1">
    <location>
        <begin position="1"/>
        <end position="24"/>
    </location>
</feature>
<proteinExistence type="predicted"/>
<name>A0A9W9AW95_9AGAR</name>
<dbReference type="AlphaFoldDB" id="A0A9W9AW95"/>
<dbReference type="EMBL" id="JAOTPV010000001">
    <property type="protein sequence ID" value="KAJ4490565.1"/>
    <property type="molecule type" value="Genomic_DNA"/>
</dbReference>
<evidence type="ECO:0000256" key="1">
    <source>
        <dbReference type="SAM" id="SignalP"/>
    </source>
</evidence>
<accession>A0A9W9AW95</accession>
<protein>
    <submittedName>
        <fullName evidence="2">Uncharacterized protein</fullName>
    </submittedName>
</protein>